<dbReference type="EMBL" id="OV696701">
    <property type="protein sequence ID" value="CAH1248107.1"/>
    <property type="molecule type" value="Genomic_DNA"/>
</dbReference>
<protein>
    <submittedName>
        <fullName evidence="6">HMCN1 protein</fullName>
    </submittedName>
</protein>
<evidence type="ECO:0000256" key="1">
    <source>
        <dbReference type="ARBA" id="ARBA00022737"/>
    </source>
</evidence>
<evidence type="ECO:0000259" key="5">
    <source>
        <dbReference type="PROSITE" id="PS50923"/>
    </source>
</evidence>
<keyword evidence="3" id="KW-0768">Sushi</keyword>
<dbReference type="FunFam" id="2.20.100.10:FF:000007">
    <property type="entry name" value="Thrombospondin 1"/>
    <property type="match status" value="1"/>
</dbReference>
<dbReference type="SMART" id="SM00209">
    <property type="entry name" value="TSP1"/>
    <property type="match status" value="1"/>
</dbReference>
<dbReference type="InterPro" id="IPR036383">
    <property type="entry name" value="TSP1_rpt_sf"/>
</dbReference>
<dbReference type="PROSITE" id="PS50923">
    <property type="entry name" value="SUSHI"/>
    <property type="match status" value="1"/>
</dbReference>
<dbReference type="PANTHER" id="PTHR16311">
    <property type="entry name" value="THROMBOSPONDIN TYPE I DOMAIN-CONTAINING 1"/>
    <property type="match status" value="1"/>
</dbReference>
<reference evidence="6" key="1">
    <citation type="submission" date="2022-01" db="EMBL/GenBank/DDBJ databases">
        <authorList>
            <person name="Braso-Vives M."/>
        </authorList>
    </citation>
    <scope>NUCLEOTIDE SEQUENCE</scope>
</reference>
<sequence>MRTYVGIILTVVVLLIASPVDAGKRKKNPKCDSLTLRNCDCTSDCTTKDGTHLTAAPPKGYDKKTVCRCRCNFGCVRTSGAAERQCDVRPMRWKGGRGVTCSCNSCSAPPSPPLNYADSNCTDGSNFVRGTICVFECPAGYETTAPEEDRRQFCENGRWRWSVTTGCTPIPVNGGWSDWVDGECSETCGGGIQTRTRTCDNPAPAHGGADCDGDASQDVACNDDPCPTEGMPTMLPTGAA</sequence>
<comment type="caution">
    <text evidence="3">Lacks conserved residue(s) required for the propagation of feature annotation.</text>
</comment>
<dbReference type="Proteomes" id="UP000838412">
    <property type="component" value="Chromosome 16"/>
</dbReference>
<dbReference type="PROSITE" id="PS50092">
    <property type="entry name" value="TSP1"/>
    <property type="match status" value="1"/>
</dbReference>
<feature type="chain" id="PRO_5035436843" evidence="4">
    <location>
        <begin position="23"/>
        <end position="240"/>
    </location>
</feature>
<dbReference type="SUPFAM" id="SSF57535">
    <property type="entry name" value="Complement control module/SCR domain"/>
    <property type="match status" value="1"/>
</dbReference>
<dbReference type="SUPFAM" id="SSF82895">
    <property type="entry name" value="TSP-1 type 1 repeat"/>
    <property type="match status" value="1"/>
</dbReference>
<evidence type="ECO:0000313" key="6">
    <source>
        <dbReference type="EMBL" id="CAH1248107.1"/>
    </source>
</evidence>
<dbReference type="OrthoDB" id="5973910at2759"/>
<dbReference type="GO" id="GO:0071944">
    <property type="term" value="C:cell periphery"/>
    <property type="evidence" value="ECO:0007669"/>
    <property type="project" value="TreeGrafter"/>
</dbReference>
<dbReference type="InterPro" id="IPR000436">
    <property type="entry name" value="Sushi_SCR_CCP_dom"/>
</dbReference>
<dbReference type="Gene3D" id="2.20.100.10">
    <property type="entry name" value="Thrombospondin type-1 (TSP1) repeat"/>
    <property type="match status" value="1"/>
</dbReference>
<dbReference type="InterPro" id="IPR038877">
    <property type="entry name" value="THSD1"/>
</dbReference>
<keyword evidence="4" id="KW-0732">Signal</keyword>
<dbReference type="PANTHER" id="PTHR16311:SF3">
    <property type="entry name" value="THROMBOSPONDIN TYPE-1 DOMAIN-CONTAINING PROTEIN 1"/>
    <property type="match status" value="1"/>
</dbReference>
<evidence type="ECO:0000256" key="2">
    <source>
        <dbReference type="ARBA" id="ARBA00023157"/>
    </source>
</evidence>
<feature type="domain" description="Sushi" evidence="5">
    <location>
        <begin position="104"/>
        <end position="169"/>
    </location>
</feature>
<accession>A0A8K0EGK6</accession>
<keyword evidence="2" id="KW-1015">Disulfide bond</keyword>
<evidence type="ECO:0000256" key="4">
    <source>
        <dbReference type="SAM" id="SignalP"/>
    </source>
</evidence>
<keyword evidence="7" id="KW-1185">Reference proteome</keyword>
<organism evidence="6 7">
    <name type="scientific">Branchiostoma lanceolatum</name>
    <name type="common">Common lancelet</name>
    <name type="synonym">Amphioxus lanceolatum</name>
    <dbReference type="NCBI Taxonomy" id="7740"/>
    <lineage>
        <taxon>Eukaryota</taxon>
        <taxon>Metazoa</taxon>
        <taxon>Chordata</taxon>
        <taxon>Cephalochordata</taxon>
        <taxon>Leptocardii</taxon>
        <taxon>Amphioxiformes</taxon>
        <taxon>Branchiostomatidae</taxon>
        <taxon>Branchiostoma</taxon>
    </lineage>
</organism>
<dbReference type="Pfam" id="PF00090">
    <property type="entry name" value="TSP_1"/>
    <property type="match status" value="1"/>
</dbReference>
<evidence type="ECO:0000313" key="7">
    <source>
        <dbReference type="Proteomes" id="UP000838412"/>
    </source>
</evidence>
<feature type="signal peptide" evidence="4">
    <location>
        <begin position="1"/>
        <end position="22"/>
    </location>
</feature>
<keyword evidence="1" id="KW-0677">Repeat</keyword>
<proteinExistence type="predicted"/>
<evidence type="ECO:0000256" key="3">
    <source>
        <dbReference type="PROSITE-ProRule" id="PRU00302"/>
    </source>
</evidence>
<dbReference type="InterPro" id="IPR035976">
    <property type="entry name" value="Sushi/SCR/CCP_sf"/>
</dbReference>
<dbReference type="InterPro" id="IPR000884">
    <property type="entry name" value="TSP1_rpt"/>
</dbReference>
<gene>
    <name evidence="6" type="primary">HMCN1</name>
    <name evidence="6" type="ORF">BLAG_LOCUS9557</name>
</gene>
<name>A0A8K0EGK6_BRALA</name>
<dbReference type="AlphaFoldDB" id="A0A8K0EGK6"/>